<evidence type="ECO:0000259" key="1">
    <source>
        <dbReference type="Pfam" id="PF04480"/>
    </source>
</evidence>
<dbReference type="InterPro" id="IPR007569">
    <property type="entry name" value="DUF559"/>
</dbReference>
<accession>A0AAV2WN28</accession>
<evidence type="ECO:0000313" key="3">
    <source>
        <dbReference type="Proteomes" id="UP000028864"/>
    </source>
</evidence>
<dbReference type="Gene3D" id="3.40.960.10">
    <property type="entry name" value="VSR Endonuclease"/>
    <property type="match status" value="1"/>
</dbReference>
<dbReference type="AlphaFoldDB" id="A0AAV2WN28"/>
<organism evidence="2 3">
    <name type="scientific">Mycolicibacterium neoaurum</name>
    <name type="common">Mycobacterium neoaurum</name>
    <dbReference type="NCBI Taxonomy" id="1795"/>
    <lineage>
        <taxon>Bacteria</taxon>
        <taxon>Bacillati</taxon>
        <taxon>Actinomycetota</taxon>
        <taxon>Actinomycetes</taxon>
        <taxon>Mycobacteriales</taxon>
        <taxon>Mycobacteriaceae</taxon>
        <taxon>Mycolicibacterium</taxon>
    </lineage>
</organism>
<dbReference type="InterPro" id="IPR011335">
    <property type="entry name" value="Restrct_endonuc-II-like"/>
</dbReference>
<protein>
    <recommendedName>
        <fullName evidence="1">DUF559 domain-containing protein</fullName>
    </recommendedName>
</protein>
<evidence type="ECO:0000313" key="2">
    <source>
        <dbReference type="EMBL" id="CDQ45641.1"/>
    </source>
</evidence>
<gene>
    <name evidence="2" type="ORF">BN1047_03540</name>
</gene>
<dbReference type="Proteomes" id="UP000028864">
    <property type="component" value="Unassembled WGS sequence"/>
</dbReference>
<reference evidence="2" key="2">
    <citation type="submission" date="2015-09" db="EMBL/GenBank/DDBJ databases">
        <title>Draft genome sequence of Mycobacterium neoaurum DSM 44074.</title>
        <authorList>
            <person name="Croce O."/>
            <person name="Robert C."/>
            <person name="Raoult D."/>
            <person name="Drancourt M."/>
        </authorList>
    </citation>
    <scope>NUCLEOTIDE SEQUENCE</scope>
    <source>
        <strain evidence="2">DSM 44074</strain>
    </source>
</reference>
<sequence>MMGARRVSVGACRHGPVMDIPEVFIGSEALAAGTLSRHELRKHYRAVMPDVYAGTRAALTLRQRTMAAWLWSGREAVIAGAAASALHGAEWVADDAPIELIWPNARAPRQVITRHDLLIDGEVLVLDGMTVTTAHRTAFDLGRRGRLADAVARLDALIRATGLAPADVRGVAERHRRTRGLRQLERALELADGGAQSPKETWLRLMLIEDGFPRPRTQIPILDPTGYPKYHLDMGWEDRKLAVEYDGVQHADALAYDIERHDYIAGLGWTVVRVAAGQRRPGIIARVEREWRRLSALTLR</sequence>
<feature type="domain" description="DUF559" evidence="1">
    <location>
        <begin position="229"/>
        <end position="274"/>
    </location>
</feature>
<dbReference type="EMBL" id="LK021339">
    <property type="protein sequence ID" value="CDQ45641.1"/>
    <property type="molecule type" value="Genomic_DNA"/>
</dbReference>
<reference evidence="2" key="1">
    <citation type="submission" date="2014-05" db="EMBL/GenBank/DDBJ databases">
        <authorList>
            <person name="Urmite Genomes"/>
        </authorList>
    </citation>
    <scope>NUCLEOTIDE SEQUENCE</scope>
    <source>
        <strain evidence="2">DSM 44074</strain>
    </source>
</reference>
<name>A0AAV2WN28_MYCNE</name>
<dbReference type="SUPFAM" id="SSF52980">
    <property type="entry name" value="Restriction endonuclease-like"/>
    <property type="match status" value="1"/>
</dbReference>
<proteinExistence type="predicted"/>
<dbReference type="Pfam" id="PF04480">
    <property type="entry name" value="DUF559"/>
    <property type="match status" value="1"/>
</dbReference>